<evidence type="ECO:0000313" key="11">
    <source>
        <dbReference type="EMBL" id="MFD1676191.1"/>
    </source>
</evidence>
<gene>
    <name evidence="11" type="ORF">ACFSB2_15915</name>
</gene>
<keyword evidence="4 9" id="KW-0812">Transmembrane</keyword>
<keyword evidence="3" id="KW-0813">Transport</keyword>
<feature type="transmembrane region" description="Helical" evidence="9">
    <location>
        <begin position="7"/>
        <end position="31"/>
    </location>
</feature>
<dbReference type="EMBL" id="JBHUCX010000044">
    <property type="protein sequence ID" value="MFD1676191.1"/>
    <property type="molecule type" value="Genomic_DNA"/>
</dbReference>
<organism evidence="11 12">
    <name type="scientific">Alicyclobacillus fodiniaquatilis</name>
    <dbReference type="NCBI Taxonomy" id="1661150"/>
    <lineage>
        <taxon>Bacteria</taxon>
        <taxon>Bacillati</taxon>
        <taxon>Bacillota</taxon>
        <taxon>Bacilli</taxon>
        <taxon>Bacillales</taxon>
        <taxon>Alicyclobacillaceae</taxon>
        <taxon>Alicyclobacillus</taxon>
    </lineage>
</organism>
<comment type="subcellular location">
    <subcellularLocation>
        <location evidence="1">Membrane</location>
        <topology evidence="1">Multi-pass membrane protein</topology>
    </subcellularLocation>
</comment>
<dbReference type="InterPro" id="IPR005667">
    <property type="entry name" value="Sulph_transpt2"/>
</dbReference>
<dbReference type="InterPro" id="IPR000515">
    <property type="entry name" value="MetI-like"/>
</dbReference>
<evidence type="ECO:0000259" key="10">
    <source>
        <dbReference type="PROSITE" id="PS50928"/>
    </source>
</evidence>
<dbReference type="Proteomes" id="UP001597079">
    <property type="component" value="Unassembled WGS sequence"/>
</dbReference>
<comment type="caution">
    <text evidence="11">The sequence shown here is derived from an EMBL/GenBank/DDBJ whole genome shotgun (WGS) entry which is preliminary data.</text>
</comment>
<dbReference type="Pfam" id="PF00528">
    <property type="entry name" value="BPD_transp_1"/>
    <property type="match status" value="1"/>
</dbReference>
<evidence type="ECO:0000256" key="4">
    <source>
        <dbReference type="ARBA" id="ARBA00022692"/>
    </source>
</evidence>
<evidence type="ECO:0000256" key="9">
    <source>
        <dbReference type="SAM" id="Phobius"/>
    </source>
</evidence>
<keyword evidence="12" id="KW-1185">Reference proteome</keyword>
<protein>
    <submittedName>
        <fullName evidence="11">Sulfate ABC transporter permease</fullName>
    </submittedName>
</protein>
<evidence type="ECO:0000256" key="6">
    <source>
        <dbReference type="ARBA" id="ARBA00023032"/>
    </source>
</evidence>
<dbReference type="PANTHER" id="PTHR30406:SF1">
    <property type="entry name" value="SULFATE TRANSPORT SYSTEM PERMEASE PROTEIN CYSW"/>
    <property type="match status" value="1"/>
</dbReference>
<evidence type="ECO:0000256" key="1">
    <source>
        <dbReference type="ARBA" id="ARBA00004141"/>
    </source>
</evidence>
<dbReference type="PANTHER" id="PTHR30406">
    <property type="entry name" value="SULFATE TRANSPORT SYSTEM PERMEASE PROTEIN"/>
    <property type="match status" value="1"/>
</dbReference>
<feature type="transmembrane region" description="Helical" evidence="9">
    <location>
        <begin position="51"/>
        <end position="77"/>
    </location>
</feature>
<keyword evidence="7 9" id="KW-0472">Membrane</keyword>
<dbReference type="CDD" id="cd06261">
    <property type="entry name" value="TM_PBP2"/>
    <property type="match status" value="1"/>
</dbReference>
<sequence length="266" mass="29540">MKRRIGLFSFVYVWFALLIILPVIGMLSGAFRDGFGQFWVQLTKPDALFSLRLTFEITAITVIINTVFGILTSIIIARRNMRGWQVVNAIVDIPFAVSPVIAGLALLLIYGPNTFIGGFLQQNNVKLMFAMPGMVMATLFVTFPFVVRELVPVLREIGTQQEEAALTLGASGWRIFWRVTLPEIKWSLIYGMVLTIARAQGEFGAVLVVSGSLIMLTQTATLYVYQATVNSQMQGAYAVSLVLAATSFVILLLLHFVRKRQGVQRV</sequence>
<dbReference type="SUPFAM" id="SSF161098">
    <property type="entry name" value="MetI-like"/>
    <property type="match status" value="1"/>
</dbReference>
<name>A0ABW4JK61_9BACL</name>
<dbReference type="Gene3D" id="1.10.3720.10">
    <property type="entry name" value="MetI-like"/>
    <property type="match status" value="1"/>
</dbReference>
<feature type="transmembrane region" description="Helical" evidence="9">
    <location>
        <begin position="237"/>
        <end position="257"/>
    </location>
</feature>
<proteinExistence type="predicted"/>
<reference evidence="12" key="1">
    <citation type="journal article" date="2019" name="Int. J. Syst. Evol. Microbiol.">
        <title>The Global Catalogue of Microorganisms (GCM) 10K type strain sequencing project: providing services to taxonomists for standard genome sequencing and annotation.</title>
        <authorList>
            <consortium name="The Broad Institute Genomics Platform"/>
            <consortium name="The Broad Institute Genome Sequencing Center for Infectious Disease"/>
            <person name="Wu L."/>
            <person name="Ma J."/>
        </authorList>
    </citation>
    <scope>NUCLEOTIDE SEQUENCE [LARGE SCALE GENOMIC DNA]</scope>
    <source>
        <strain evidence="12">CGMCC 1.12286</strain>
    </source>
</reference>
<dbReference type="PROSITE" id="PS50928">
    <property type="entry name" value="ABC_TM1"/>
    <property type="match status" value="1"/>
</dbReference>
<evidence type="ECO:0000256" key="2">
    <source>
        <dbReference type="ARBA" id="ARBA00011779"/>
    </source>
</evidence>
<evidence type="ECO:0000256" key="3">
    <source>
        <dbReference type="ARBA" id="ARBA00022448"/>
    </source>
</evidence>
<accession>A0ABW4JK61</accession>
<dbReference type="NCBIfam" id="TIGR00969">
    <property type="entry name" value="3a0106s02"/>
    <property type="match status" value="1"/>
</dbReference>
<feature type="transmembrane region" description="Helical" evidence="9">
    <location>
        <begin position="89"/>
        <end position="109"/>
    </location>
</feature>
<dbReference type="RefSeq" id="WP_377944081.1">
    <property type="nucleotide sequence ID" value="NZ_JBHUCX010000044.1"/>
</dbReference>
<feature type="transmembrane region" description="Helical" evidence="9">
    <location>
        <begin position="203"/>
        <end position="225"/>
    </location>
</feature>
<feature type="domain" description="ABC transmembrane type-1" evidence="10">
    <location>
        <begin position="51"/>
        <end position="254"/>
    </location>
</feature>
<comment type="subunit">
    <text evidence="2">The complex is composed of two ATP-binding proteins (CysA), two transmembrane proteins (CysT and CysW) and a solute-binding protein (CysP).</text>
</comment>
<evidence type="ECO:0000256" key="7">
    <source>
        <dbReference type="ARBA" id="ARBA00023136"/>
    </source>
</evidence>
<evidence type="ECO:0000313" key="12">
    <source>
        <dbReference type="Proteomes" id="UP001597079"/>
    </source>
</evidence>
<evidence type="ECO:0000256" key="5">
    <source>
        <dbReference type="ARBA" id="ARBA00022989"/>
    </source>
</evidence>
<evidence type="ECO:0000256" key="8">
    <source>
        <dbReference type="ARBA" id="ARBA00025323"/>
    </source>
</evidence>
<comment type="function">
    <text evidence="8">Part of the ABC transporter complex CysAWTP (TC 3.A.1.6.1) involved in sulfate/thiosulfate import. Probably responsible for the translocation of the substrate across the membrane.</text>
</comment>
<dbReference type="InterPro" id="IPR035906">
    <property type="entry name" value="MetI-like_sf"/>
</dbReference>
<keyword evidence="5 9" id="KW-1133">Transmembrane helix</keyword>
<feature type="transmembrane region" description="Helical" evidence="9">
    <location>
        <begin position="129"/>
        <end position="147"/>
    </location>
</feature>
<keyword evidence="6" id="KW-0764">Sulfate transport</keyword>